<dbReference type="Gene3D" id="1.10.443.10">
    <property type="entry name" value="Intergrase catalytic core"/>
    <property type="match status" value="1"/>
</dbReference>
<accession>A0ABR1BK75</accession>
<dbReference type="Pfam" id="PF00589">
    <property type="entry name" value="Phage_integrase"/>
    <property type="match status" value="1"/>
</dbReference>
<evidence type="ECO:0000259" key="2">
    <source>
        <dbReference type="PROSITE" id="PS51898"/>
    </source>
</evidence>
<dbReference type="Proteomes" id="UP001303046">
    <property type="component" value="Unassembled WGS sequence"/>
</dbReference>
<evidence type="ECO:0000313" key="4">
    <source>
        <dbReference type="Proteomes" id="UP001303046"/>
    </source>
</evidence>
<keyword evidence="1" id="KW-0233">DNA recombination</keyword>
<dbReference type="PANTHER" id="PTHR34605:SF3">
    <property type="entry name" value="P CELL-TYPE AGGLUTINATION PROTEIN MAP4-LIKE-RELATED"/>
    <property type="match status" value="1"/>
</dbReference>
<organism evidence="3 4">
    <name type="scientific">Necator americanus</name>
    <name type="common">Human hookworm</name>
    <dbReference type="NCBI Taxonomy" id="51031"/>
    <lineage>
        <taxon>Eukaryota</taxon>
        <taxon>Metazoa</taxon>
        <taxon>Ecdysozoa</taxon>
        <taxon>Nematoda</taxon>
        <taxon>Chromadorea</taxon>
        <taxon>Rhabditida</taxon>
        <taxon>Rhabditina</taxon>
        <taxon>Rhabditomorpha</taxon>
        <taxon>Strongyloidea</taxon>
        <taxon>Ancylostomatidae</taxon>
        <taxon>Bunostominae</taxon>
        <taxon>Necator</taxon>
    </lineage>
</organism>
<dbReference type="InterPro" id="IPR002104">
    <property type="entry name" value="Integrase_catalytic"/>
</dbReference>
<reference evidence="3 4" key="1">
    <citation type="submission" date="2023-08" db="EMBL/GenBank/DDBJ databases">
        <title>A Necator americanus chromosomal reference genome.</title>
        <authorList>
            <person name="Ilik V."/>
            <person name="Petrzelkova K.J."/>
            <person name="Pardy F."/>
            <person name="Fuh T."/>
            <person name="Niatou-Singa F.S."/>
            <person name="Gouil Q."/>
            <person name="Baker L."/>
            <person name="Ritchie M.E."/>
            <person name="Jex A.R."/>
            <person name="Gazzola D."/>
            <person name="Li H."/>
            <person name="Toshio Fujiwara R."/>
            <person name="Zhan B."/>
            <person name="Aroian R.V."/>
            <person name="Pafco B."/>
            <person name="Schwarz E.M."/>
        </authorList>
    </citation>
    <scope>NUCLEOTIDE SEQUENCE [LARGE SCALE GENOMIC DNA]</scope>
    <source>
        <strain evidence="3 4">Aroian</strain>
        <tissue evidence="3">Whole animal</tissue>
    </source>
</reference>
<dbReference type="InterPro" id="IPR013762">
    <property type="entry name" value="Integrase-like_cat_sf"/>
</dbReference>
<evidence type="ECO:0000313" key="3">
    <source>
        <dbReference type="EMBL" id="KAK6725595.1"/>
    </source>
</evidence>
<dbReference type="PROSITE" id="PS51898">
    <property type="entry name" value="TYR_RECOMBINASE"/>
    <property type="match status" value="1"/>
</dbReference>
<gene>
    <name evidence="3" type="primary">Necator_chrI.g233</name>
    <name evidence="3" type="ORF">RB195_004112</name>
</gene>
<evidence type="ECO:0000256" key="1">
    <source>
        <dbReference type="ARBA" id="ARBA00023172"/>
    </source>
</evidence>
<dbReference type="InterPro" id="IPR011010">
    <property type="entry name" value="DNA_brk_join_enz"/>
</dbReference>
<comment type="caution">
    <text evidence="3">The sequence shown here is derived from an EMBL/GenBank/DDBJ whole genome shotgun (WGS) entry which is preliminary data.</text>
</comment>
<dbReference type="EMBL" id="JAVFWL010000001">
    <property type="protein sequence ID" value="KAK6725595.1"/>
    <property type="molecule type" value="Genomic_DNA"/>
</dbReference>
<keyword evidence="4" id="KW-1185">Reference proteome</keyword>
<dbReference type="InterPro" id="IPR052925">
    <property type="entry name" value="Phage_Integrase-like_Recomb"/>
</dbReference>
<dbReference type="SUPFAM" id="SSF56349">
    <property type="entry name" value="DNA breaking-rejoining enzymes"/>
    <property type="match status" value="1"/>
</dbReference>
<proteinExistence type="predicted"/>
<protein>
    <recommendedName>
        <fullName evidence="2">Tyr recombinase domain-containing protein</fullName>
    </recommendedName>
</protein>
<sequence>MTEAPKRRSARETAAVAADAGMDEVAKIINDCLDTAVAPGTLQIYRRVRREFLTFADKFRIPVQAIHKLRNVFLAHLINKGKTRTLGYHIAALTHFFGPLPKVDDEIQRALLRTGNKKRSPVRHRTKASREDVEKVIGWALTKPSVTAVKGASMILLAFLAFLRVSEVIQLRFADLNRKSGDVWWIAIRKSKTDQEGIGCTIAFKMKESEQKLWNMLCNQRSPYLPEEFIFSNISGKPYSRDCASRFIKKTTMDAGLVA</sequence>
<name>A0ABR1BK75_NECAM</name>
<feature type="domain" description="Tyr recombinase" evidence="2">
    <location>
        <begin position="123"/>
        <end position="259"/>
    </location>
</feature>
<dbReference type="PANTHER" id="PTHR34605">
    <property type="entry name" value="PHAGE_INTEGRASE DOMAIN-CONTAINING PROTEIN"/>
    <property type="match status" value="1"/>
</dbReference>